<name>A0ABT3RYK5_9MICO</name>
<sequence>MDDARPGTGVAGAGSTGTAVRRQYGPPPVPLIAWSGGRAVFAFGVPFAAGLLLAGVVLLLGVPGGRVALVNGAFAALDGTGVPAPLFAVGAVIAALGLGFGVTAATVVVLAAADDAVAGPRDAWRWSVHHWRLVVEAALVALVAVAVVTATAVWWRAGGWGTVVIVVLLASVPSSWRRCCSAGRWSWPVCPVDRPTVAPGDLVGSSSVVDTRRRRRHVVRSSGERHW</sequence>
<evidence type="ECO:0000256" key="1">
    <source>
        <dbReference type="SAM" id="MobiDB-lite"/>
    </source>
</evidence>
<feature type="transmembrane region" description="Helical" evidence="2">
    <location>
        <begin position="40"/>
        <end position="62"/>
    </location>
</feature>
<feature type="transmembrane region" description="Helical" evidence="2">
    <location>
        <begin position="160"/>
        <end position="176"/>
    </location>
</feature>
<dbReference type="RefSeq" id="WP_214519651.1">
    <property type="nucleotide sequence ID" value="NZ_CP104934.1"/>
</dbReference>
<proteinExistence type="predicted"/>
<keyword evidence="4" id="KW-1185">Reference proteome</keyword>
<reference evidence="3 4" key="1">
    <citation type="submission" date="2022-11" db="EMBL/GenBank/DDBJ databases">
        <title>Taxonomy of Curtobacterium flaccumfaciens.</title>
        <authorList>
            <person name="Osdaghi E."/>
            <person name="Taghavi S.M."/>
            <person name="Hamidizade M."/>
            <person name="Abachi H."/>
            <person name="Fazliarab A."/>
            <person name="Baeyen S."/>
            <person name="Portier P."/>
            <person name="Van Vaerenbergh J."/>
            <person name="Jacques M.-A."/>
        </authorList>
    </citation>
    <scope>NUCLEOTIDE SEQUENCE [LARGE SCALE GENOMIC DNA]</scope>
    <source>
        <strain evidence="3 4">LMG 3715</strain>
    </source>
</reference>
<feature type="region of interest" description="Disordered" evidence="1">
    <location>
        <begin position="1"/>
        <end position="21"/>
    </location>
</feature>
<organism evidence="3 4">
    <name type="scientific">Curtobacterium poinsettiae</name>
    <dbReference type="NCBI Taxonomy" id="159612"/>
    <lineage>
        <taxon>Bacteria</taxon>
        <taxon>Bacillati</taxon>
        <taxon>Actinomycetota</taxon>
        <taxon>Actinomycetes</taxon>
        <taxon>Micrococcales</taxon>
        <taxon>Microbacteriaceae</taxon>
        <taxon>Curtobacterium</taxon>
    </lineage>
</organism>
<dbReference type="Proteomes" id="UP001207276">
    <property type="component" value="Unassembled WGS sequence"/>
</dbReference>
<keyword evidence="2" id="KW-0472">Membrane</keyword>
<protein>
    <submittedName>
        <fullName evidence="3">Uncharacterized protein</fullName>
    </submittedName>
</protein>
<accession>A0ABT3RYK5</accession>
<keyword evidence="2" id="KW-1133">Transmembrane helix</keyword>
<feature type="transmembrane region" description="Helical" evidence="2">
    <location>
        <begin position="82"/>
        <end position="112"/>
    </location>
</feature>
<evidence type="ECO:0000313" key="3">
    <source>
        <dbReference type="EMBL" id="MCX2847697.1"/>
    </source>
</evidence>
<evidence type="ECO:0000313" key="4">
    <source>
        <dbReference type="Proteomes" id="UP001207276"/>
    </source>
</evidence>
<dbReference type="EMBL" id="JAPJDE010000001">
    <property type="protein sequence ID" value="MCX2847697.1"/>
    <property type="molecule type" value="Genomic_DNA"/>
</dbReference>
<comment type="caution">
    <text evidence="3">The sequence shown here is derived from an EMBL/GenBank/DDBJ whole genome shotgun (WGS) entry which is preliminary data.</text>
</comment>
<evidence type="ECO:0000256" key="2">
    <source>
        <dbReference type="SAM" id="Phobius"/>
    </source>
</evidence>
<gene>
    <name evidence="3" type="ORF">ORG12_03320</name>
</gene>
<feature type="transmembrane region" description="Helical" evidence="2">
    <location>
        <begin position="133"/>
        <end position="154"/>
    </location>
</feature>
<keyword evidence="2" id="KW-0812">Transmembrane</keyword>